<keyword evidence="1" id="KW-0812">Transmembrane</keyword>
<dbReference type="Gene3D" id="2.120.10.80">
    <property type="entry name" value="Kelch-type beta propeller"/>
    <property type="match status" value="2"/>
</dbReference>
<protein>
    <submittedName>
        <fullName evidence="3">Uncharacterized protein</fullName>
    </submittedName>
</protein>
<dbReference type="AlphaFoldDB" id="A0A8J5XFT3"/>
<evidence type="ECO:0000256" key="2">
    <source>
        <dbReference type="SAM" id="SignalP"/>
    </source>
</evidence>
<evidence type="ECO:0000313" key="4">
    <source>
        <dbReference type="Proteomes" id="UP000751190"/>
    </source>
</evidence>
<accession>A0A8J5XFT3</accession>
<feature type="chain" id="PRO_5035253948" evidence="2">
    <location>
        <begin position="18"/>
        <end position="458"/>
    </location>
</feature>
<dbReference type="EMBL" id="JAGTXO010000018">
    <property type="protein sequence ID" value="KAG8463077.1"/>
    <property type="molecule type" value="Genomic_DNA"/>
</dbReference>
<dbReference type="OMA" id="EHINDFQ"/>
<dbReference type="Pfam" id="PF24681">
    <property type="entry name" value="Kelch_KLHDC2_KLHL20_DRC7"/>
    <property type="match status" value="1"/>
</dbReference>
<reference evidence="3" key="1">
    <citation type="submission" date="2021-05" db="EMBL/GenBank/DDBJ databases">
        <title>The genome of the haptophyte Pavlova lutheri (Diacronema luteri, Pavlovales) - a model for lipid biosynthesis in eukaryotic algae.</title>
        <authorList>
            <person name="Hulatt C.J."/>
            <person name="Posewitz M.C."/>
        </authorList>
    </citation>
    <scope>NUCLEOTIDE SEQUENCE</scope>
    <source>
        <strain evidence="3">NIVA-4/92</strain>
    </source>
</reference>
<feature type="signal peptide" evidence="2">
    <location>
        <begin position="1"/>
        <end position="17"/>
    </location>
</feature>
<keyword evidence="4" id="KW-1185">Reference proteome</keyword>
<gene>
    <name evidence="3" type="ORF">KFE25_001850</name>
</gene>
<name>A0A8J5XFT3_DIALT</name>
<evidence type="ECO:0000313" key="3">
    <source>
        <dbReference type="EMBL" id="KAG8463077.1"/>
    </source>
</evidence>
<dbReference type="Proteomes" id="UP000751190">
    <property type="component" value="Unassembled WGS sequence"/>
</dbReference>
<keyword evidence="1" id="KW-1133">Transmembrane helix</keyword>
<proteinExistence type="predicted"/>
<organism evidence="3 4">
    <name type="scientific">Diacronema lutheri</name>
    <name type="common">Unicellular marine alga</name>
    <name type="synonym">Monochrysis lutheri</name>
    <dbReference type="NCBI Taxonomy" id="2081491"/>
    <lineage>
        <taxon>Eukaryota</taxon>
        <taxon>Haptista</taxon>
        <taxon>Haptophyta</taxon>
        <taxon>Pavlovophyceae</taxon>
        <taxon>Pavlovales</taxon>
        <taxon>Pavlovaceae</taxon>
        <taxon>Diacronema</taxon>
    </lineage>
</organism>
<dbReference type="InterPro" id="IPR015915">
    <property type="entry name" value="Kelch-typ_b-propeller"/>
</dbReference>
<feature type="transmembrane region" description="Helical" evidence="1">
    <location>
        <begin position="408"/>
        <end position="432"/>
    </location>
</feature>
<evidence type="ECO:0000256" key="1">
    <source>
        <dbReference type="SAM" id="Phobius"/>
    </source>
</evidence>
<keyword evidence="2" id="KW-0732">Signal</keyword>
<dbReference type="PANTHER" id="PTHR23244">
    <property type="entry name" value="KELCH REPEAT DOMAIN"/>
    <property type="match status" value="1"/>
</dbReference>
<comment type="caution">
    <text evidence="3">The sequence shown here is derived from an EMBL/GenBank/DDBJ whole genome shotgun (WGS) entry which is preliminary data.</text>
</comment>
<keyword evidence="1" id="KW-0472">Membrane</keyword>
<sequence length="458" mass="49160">MARALAVALLVLPRASAQEPPDAPWSELAGGSTEAELPTTRSGHSAMWCAALGGFIAFGGRGAMGVFHGDVWRWTNASGGWQLLTLAAGWPSVPRARAAHSAVCTGSAMLVFGGSCGADCYLDDVWVLRSHEPAEPRAISWVEQTTSAAVAEHGTPEPRAGHGAVWHHGLGQMLVFGGQLLEGGALVDDAWALTGSYAWRRLSAAGASGAPGGRRDAAIGLLSGRMLVFGGWRGYDLLSDLWELHVRNATWAQLATEPSGRRGAAMASSPDGTAVALFGGAAFAPDSVYEEDRSDVWLFTAEERAWEQVSTGLRGPAGRRAAALAWLPGTQTLLMFGGEQYVGVRRFWSDLWRLDLDKARLWDKAYAAYLEAIADEADGGGADAPRPRTDEININLRWLDDLFVDLPLWASATIVFGLPCFCLCLCICSGLYRQRRRAQARKRAEARERAHAEAEDDS</sequence>
<dbReference type="OrthoDB" id="10251809at2759"/>
<dbReference type="SUPFAM" id="SSF117281">
    <property type="entry name" value="Kelch motif"/>
    <property type="match status" value="2"/>
</dbReference>